<evidence type="ECO:0000313" key="2">
    <source>
        <dbReference type="Proteomes" id="UP000085678"/>
    </source>
</evidence>
<feature type="compositionally biased region" description="Basic and acidic residues" evidence="1">
    <location>
        <begin position="129"/>
        <end position="138"/>
    </location>
</feature>
<evidence type="ECO:0000256" key="1">
    <source>
        <dbReference type="SAM" id="MobiDB-lite"/>
    </source>
</evidence>
<feature type="region of interest" description="Disordered" evidence="1">
    <location>
        <begin position="1"/>
        <end position="29"/>
    </location>
</feature>
<sequence length="168" mass="18674">MALQIDDQDSKPTDMADGAGIQATNTNKVDIPAMDDLLQDLETLDLTEEETENLLGEAQRINKILKAKLKEQEMQEAEIQSQKRRNLPPIERSQLSSAKKLYGTSVTRVSKSGSSCSRSSPSKLLGEQARPKSLDSARVKAHSKTAQKVKKQESQGGKQPWNDRFSYE</sequence>
<feature type="region of interest" description="Disordered" evidence="1">
    <location>
        <begin position="71"/>
        <end position="168"/>
    </location>
</feature>
<feature type="compositionally biased region" description="Low complexity" evidence="1">
    <location>
        <begin position="103"/>
        <end position="123"/>
    </location>
</feature>
<dbReference type="Proteomes" id="UP000085678">
    <property type="component" value="Unplaced"/>
</dbReference>
<proteinExistence type="predicted"/>
<dbReference type="RefSeq" id="XP_013403098.1">
    <property type="nucleotide sequence ID" value="XM_013547644.1"/>
</dbReference>
<dbReference type="KEGG" id="lak:106168545"/>
<organism evidence="2 3">
    <name type="scientific">Lingula anatina</name>
    <name type="common">Brachiopod</name>
    <name type="synonym">Lingula unguis</name>
    <dbReference type="NCBI Taxonomy" id="7574"/>
    <lineage>
        <taxon>Eukaryota</taxon>
        <taxon>Metazoa</taxon>
        <taxon>Spiralia</taxon>
        <taxon>Lophotrochozoa</taxon>
        <taxon>Brachiopoda</taxon>
        <taxon>Linguliformea</taxon>
        <taxon>Lingulata</taxon>
        <taxon>Lingulida</taxon>
        <taxon>Linguloidea</taxon>
        <taxon>Lingulidae</taxon>
        <taxon>Lingula</taxon>
    </lineage>
</organism>
<accession>A0A1S3IYK9</accession>
<name>A0A1S3IYK9_LINAN</name>
<protein>
    <submittedName>
        <fullName evidence="3">Uncharacterized protein LOC106168545</fullName>
    </submittedName>
</protein>
<dbReference type="GeneID" id="106168545"/>
<evidence type="ECO:0000313" key="3">
    <source>
        <dbReference type="RefSeq" id="XP_013403098.1"/>
    </source>
</evidence>
<gene>
    <name evidence="3" type="primary">LOC106168545</name>
</gene>
<dbReference type="InParanoid" id="A0A1S3IYK9"/>
<keyword evidence="2" id="KW-1185">Reference proteome</keyword>
<dbReference type="AlphaFoldDB" id="A0A1S3IYK9"/>
<feature type="compositionally biased region" description="Basic residues" evidence="1">
    <location>
        <begin position="139"/>
        <end position="149"/>
    </location>
</feature>
<reference evidence="3" key="1">
    <citation type="submission" date="2025-08" db="UniProtKB">
        <authorList>
            <consortium name="RefSeq"/>
        </authorList>
    </citation>
    <scope>IDENTIFICATION</scope>
    <source>
        <tissue evidence="3">Gonads</tissue>
    </source>
</reference>